<organism evidence="2 3">
    <name type="scientific">Marinospirillum alkaliphilum DSM 21637</name>
    <dbReference type="NCBI Taxonomy" id="1122209"/>
    <lineage>
        <taxon>Bacteria</taxon>
        <taxon>Pseudomonadati</taxon>
        <taxon>Pseudomonadota</taxon>
        <taxon>Gammaproteobacteria</taxon>
        <taxon>Oceanospirillales</taxon>
        <taxon>Oceanospirillaceae</taxon>
        <taxon>Marinospirillum</taxon>
    </lineage>
</organism>
<dbReference type="RefSeq" id="WP_072325426.1">
    <property type="nucleotide sequence ID" value="NZ_FPJW01000003.1"/>
</dbReference>
<evidence type="ECO:0000313" key="2">
    <source>
        <dbReference type="EMBL" id="SFX30539.1"/>
    </source>
</evidence>
<keyword evidence="3" id="KW-1185">Reference proteome</keyword>
<protein>
    <submittedName>
        <fullName evidence="2">Uncharacterized protein</fullName>
    </submittedName>
</protein>
<name>A0A1K1W0C3_9GAMM</name>
<dbReference type="InterPro" id="IPR021313">
    <property type="entry name" value="DUF2909"/>
</dbReference>
<keyword evidence="1" id="KW-0472">Membrane</keyword>
<evidence type="ECO:0000256" key="1">
    <source>
        <dbReference type="SAM" id="Phobius"/>
    </source>
</evidence>
<reference evidence="2 3" key="1">
    <citation type="submission" date="2016-11" db="EMBL/GenBank/DDBJ databases">
        <authorList>
            <person name="Jaros S."/>
            <person name="Januszkiewicz K."/>
            <person name="Wedrychowicz H."/>
        </authorList>
    </citation>
    <scope>NUCLEOTIDE SEQUENCE [LARGE SCALE GENOMIC DNA]</scope>
    <source>
        <strain evidence="2 3">DSM 21637</strain>
    </source>
</reference>
<proteinExistence type="predicted"/>
<dbReference type="AlphaFoldDB" id="A0A1K1W0C3"/>
<sequence length="63" mass="6736">MLKLLIAVIFFAILLSLAAGAGFLIRDQSPSTRLLTSLKTRILLTALLMVLLVYGFSQGALGT</sequence>
<evidence type="ECO:0000313" key="3">
    <source>
        <dbReference type="Proteomes" id="UP000182350"/>
    </source>
</evidence>
<keyword evidence="1" id="KW-1133">Transmembrane helix</keyword>
<dbReference type="EMBL" id="FPJW01000003">
    <property type="protein sequence ID" value="SFX30539.1"/>
    <property type="molecule type" value="Genomic_DNA"/>
</dbReference>
<dbReference type="Proteomes" id="UP000182350">
    <property type="component" value="Unassembled WGS sequence"/>
</dbReference>
<accession>A0A1K1W0C3</accession>
<gene>
    <name evidence="2" type="ORF">SAMN02745752_01181</name>
</gene>
<dbReference type="Pfam" id="PF11137">
    <property type="entry name" value="DUF2909"/>
    <property type="match status" value="1"/>
</dbReference>
<dbReference type="STRING" id="1122209.SAMN02745752_01181"/>
<keyword evidence="1" id="KW-0812">Transmembrane</keyword>
<feature type="transmembrane region" description="Helical" evidence="1">
    <location>
        <begin position="42"/>
        <end position="61"/>
    </location>
</feature>